<dbReference type="RefSeq" id="WP_036970877.1">
    <property type="nucleotide sequence ID" value="NZ_CP032090.1"/>
</dbReference>
<organism evidence="2 3">
    <name type="scientific">Pseudoalteromonas lipolytica</name>
    <dbReference type="NCBI Taxonomy" id="570156"/>
    <lineage>
        <taxon>Bacteria</taxon>
        <taxon>Pseudomonadati</taxon>
        <taxon>Pseudomonadota</taxon>
        <taxon>Gammaproteobacteria</taxon>
        <taxon>Alteromonadales</taxon>
        <taxon>Pseudoalteromonadaceae</taxon>
        <taxon>Pseudoalteromonas</taxon>
    </lineage>
</organism>
<feature type="transmembrane region" description="Helical" evidence="1">
    <location>
        <begin position="129"/>
        <end position="151"/>
    </location>
</feature>
<dbReference type="KEGG" id="pdj:D0907_03340"/>
<evidence type="ECO:0000313" key="3">
    <source>
        <dbReference type="Proteomes" id="UP000264605"/>
    </source>
</evidence>
<accession>A0AAD0RXT1</accession>
<evidence type="ECO:0008006" key="4">
    <source>
        <dbReference type="Google" id="ProtNLM"/>
    </source>
</evidence>
<keyword evidence="1" id="KW-1133">Transmembrane helix</keyword>
<evidence type="ECO:0000313" key="2">
    <source>
        <dbReference type="EMBL" id="AXV64381.1"/>
    </source>
</evidence>
<feature type="transmembrane region" description="Helical" evidence="1">
    <location>
        <begin position="40"/>
        <end position="61"/>
    </location>
</feature>
<sequence length="175" mass="20404">MFFTEQLGFFSLSAMSAWGFLMAFFFNIFVYFIDENKRKTTLLVSSTIMMISYMAGDYFFSWISYTAATFLEWALYDIATLTFLVVSFFIIKRTTPSFAYLITGLLINTILFLAVYLDVQVYKNTTHWILWDIYSLGVNIVDFCMIVALIVDRDFLGLNKFKTFIHNSLKTHKLA</sequence>
<dbReference type="AlphaFoldDB" id="A0AAD0RXT1"/>
<keyword evidence="1" id="KW-0812">Transmembrane</keyword>
<name>A0AAD0RXT1_9GAMM</name>
<keyword evidence="1" id="KW-0472">Membrane</keyword>
<reference evidence="2 3" key="1">
    <citation type="submission" date="2018-08" db="EMBL/GenBank/DDBJ databases">
        <title>Draft genome sequence of Pseudoalteromonas donghaensis HJ51.</title>
        <authorList>
            <person name="Oh J."/>
            <person name="Roh D."/>
        </authorList>
    </citation>
    <scope>NUCLEOTIDE SEQUENCE [LARGE SCALE GENOMIC DNA]</scope>
    <source>
        <strain evidence="2 3">HJ51</strain>
    </source>
</reference>
<proteinExistence type="predicted"/>
<protein>
    <recommendedName>
        <fullName evidence="4">Membrane protein triplicated sequence</fullName>
    </recommendedName>
</protein>
<evidence type="ECO:0000256" key="1">
    <source>
        <dbReference type="SAM" id="Phobius"/>
    </source>
</evidence>
<dbReference type="EMBL" id="CP032090">
    <property type="protein sequence ID" value="AXV64381.1"/>
    <property type="molecule type" value="Genomic_DNA"/>
</dbReference>
<gene>
    <name evidence="2" type="ORF">D0907_03340</name>
</gene>
<dbReference type="Proteomes" id="UP000264605">
    <property type="component" value="Chromosome"/>
</dbReference>
<feature type="transmembrane region" description="Helical" evidence="1">
    <location>
        <begin position="73"/>
        <end position="91"/>
    </location>
</feature>
<feature type="transmembrane region" description="Helical" evidence="1">
    <location>
        <begin position="12"/>
        <end position="33"/>
    </location>
</feature>
<feature type="transmembrane region" description="Helical" evidence="1">
    <location>
        <begin position="98"/>
        <end position="117"/>
    </location>
</feature>
<dbReference type="GeneID" id="99504480"/>